<keyword evidence="2" id="KW-0378">Hydrolase</keyword>
<dbReference type="EMBL" id="JBHULX010000039">
    <property type="protein sequence ID" value="MFD2592836.1"/>
    <property type="molecule type" value="Genomic_DNA"/>
</dbReference>
<evidence type="ECO:0000313" key="2">
    <source>
        <dbReference type="EMBL" id="MFD2592836.1"/>
    </source>
</evidence>
<dbReference type="PANTHER" id="PTHR43798">
    <property type="entry name" value="MONOACYLGLYCEROL LIPASE"/>
    <property type="match status" value="1"/>
</dbReference>
<dbReference type="InterPro" id="IPR050266">
    <property type="entry name" value="AB_hydrolase_sf"/>
</dbReference>
<comment type="caution">
    <text evidence="2">The sequence shown here is derived from an EMBL/GenBank/DDBJ whole genome shotgun (WGS) entry which is preliminary data.</text>
</comment>
<feature type="domain" description="AB hydrolase-1" evidence="1">
    <location>
        <begin position="49"/>
        <end position="284"/>
    </location>
</feature>
<reference evidence="3" key="1">
    <citation type="journal article" date="2019" name="Int. J. Syst. Evol. Microbiol.">
        <title>The Global Catalogue of Microorganisms (GCM) 10K type strain sequencing project: providing services to taxonomists for standard genome sequencing and annotation.</title>
        <authorList>
            <consortium name="The Broad Institute Genomics Platform"/>
            <consortium name="The Broad Institute Genome Sequencing Center for Infectious Disease"/>
            <person name="Wu L."/>
            <person name="Ma J."/>
        </authorList>
    </citation>
    <scope>NUCLEOTIDE SEQUENCE [LARGE SCALE GENOMIC DNA]</scope>
    <source>
        <strain evidence="3">KCTC 42423</strain>
    </source>
</reference>
<protein>
    <submittedName>
        <fullName evidence="2">Alpha/beta fold hydrolase</fullName>
    </submittedName>
</protein>
<dbReference type="GO" id="GO:0016787">
    <property type="term" value="F:hydrolase activity"/>
    <property type="evidence" value="ECO:0007669"/>
    <property type="project" value="UniProtKB-KW"/>
</dbReference>
<proteinExistence type="predicted"/>
<dbReference type="InterPro" id="IPR000073">
    <property type="entry name" value="AB_hydrolase_1"/>
</dbReference>
<dbReference type="Proteomes" id="UP001597459">
    <property type="component" value="Unassembled WGS sequence"/>
</dbReference>
<dbReference type="Gene3D" id="3.40.50.1820">
    <property type="entry name" value="alpha/beta hydrolase"/>
    <property type="match status" value="1"/>
</dbReference>
<accession>A0ABW5NCK9</accession>
<name>A0ABW5NCK9_9FLAO</name>
<gene>
    <name evidence="2" type="ORF">ACFSTE_18505</name>
</gene>
<dbReference type="Pfam" id="PF12697">
    <property type="entry name" value="Abhydrolase_6"/>
    <property type="match status" value="1"/>
</dbReference>
<dbReference type="SUPFAM" id="SSF53474">
    <property type="entry name" value="alpha/beta-Hydrolases"/>
    <property type="match status" value="1"/>
</dbReference>
<evidence type="ECO:0000313" key="3">
    <source>
        <dbReference type="Proteomes" id="UP001597459"/>
    </source>
</evidence>
<dbReference type="InterPro" id="IPR029058">
    <property type="entry name" value="AB_hydrolase_fold"/>
</dbReference>
<keyword evidence="3" id="KW-1185">Reference proteome</keyword>
<organism evidence="2 3">
    <name type="scientific">Aquimarina hainanensis</name>
    <dbReference type="NCBI Taxonomy" id="1578017"/>
    <lineage>
        <taxon>Bacteria</taxon>
        <taxon>Pseudomonadati</taxon>
        <taxon>Bacteroidota</taxon>
        <taxon>Flavobacteriia</taxon>
        <taxon>Flavobacteriales</taxon>
        <taxon>Flavobacteriaceae</taxon>
        <taxon>Aquimarina</taxon>
    </lineage>
</organism>
<dbReference type="RefSeq" id="WP_378254972.1">
    <property type="nucleotide sequence ID" value="NZ_JBHSJV010000001.1"/>
</dbReference>
<evidence type="ECO:0000259" key="1">
    <source>
        <dbReference type="Pfam" id="PF12697"/>
    </source>
</evidence>
<sequence length="295" mass="33715">MTKSINNFFVFILILLGAQSHALEKTVRYNISEQPNAIQIETIGEGKPMVFLPGFTTPGSIWKETITHVALNRKSYRVSYAGFNGIPSIEMPWYTNIKNSIITYIQEQQLNDIIIMGHSMGGNLAVDIAATLPNKVSKIIIVDALPCMREVMMPNVPVENLVYDNPYNKQMLHMDDQQFKNMATMMASNMTNTAHKKETIANWILEADRKTWVYGYTDLLKLDLRDTLKKISCETLIIGASFPNLKIAKENFEKQYANLSNKTLKMAPKSKHFVMFDQPQWFYEVTKAFLANEKK</sequence>